<dbReference type="SUPFAM" id="SSF48452">
    <property type="entry name" value="TPR-like"/>
    <property type="match status" value="1"/>
</dbReference>
<evidence type="ECO:0000256" key="4">
    <source>
        <dbReference type="ARBA" id="ARBA00022803"/>
    </source>
</evidence>
<feature type="repeat" description="TPR" evidence="5">
    <location>
        <begin position="167"/>
        <end position="200"/>
    </location>
</feature>
<dbReference type="GO" id="GO:0030313">
    <property type="term" value="C:cell envelope"/>
    <property type="evidence" value="ECO:0007669"/>
    <property type="project" value="UniProtKB-SubCell"/>
</dbReference>
<comment type="subcellular location">
    <subcellularLocation>
        <location evidence="1">Cell envelope</location>
    </subcellularLocation>
</comment>
<dbReference type="GeneID" id="78361694"/>
<evidence type="ECO:0000259" key="8">
    <source>
        <dbReference type="Pfam" id="PF23914"/>
    </source>
</evidence>
<evidence type="ECO:0000313" key="10">
    <source>
        <dbReference type="Proteomes" id="UP000214610"/>
    </source>
</evidence>
<comment type="caution">
    <text evidence="9">The sequence shown here is derived from an EMBL/GenBank/DDBJ whole genome shotgun (WGS) entry which is preliminary data.</text>
</comment>
<dbReference type="Gene3D" id="1.25.40.10">
    <property type="entry name" value="Tetratricopeptide repeat domain"/>
    <property type="match status" value="1"/>
</dbReference>
<dbReference type="InterPro" id="IPR056413">
    <property type="entry name" value="TPR_CcmH_CycH"/>
</dbReference>
<name>A0A227KR11_9BURK</name>
<feature type="domain" description="Cytochrome c-type biogenesis protein H Ig-like" evidence="7">
    <location>
        <begin position="355"/>
        <end position="459"/>
    </location>
</feature>
<keyword evidence="6" id="KW-0472">Membrane</keyword>
<gene>
    <name evidence="9" type="ORF">ADH67_06610</name>
</gene>
<dbReference type="EMBL" id="NHMP01000003">
    <property type="protein sequence ID" value="OXE49793.1"/>
    <property type="molecule type" value="Genomic_DNA"/>
</dbReference>
<evidence type="ECO:0000256" key="2">
    <source>
        <dbReference type="ARBA" id="ARBA00022737"/>
    </source>
</evidence>
<evidence type="ECO:0000313" key="9">
    <source>
        <dbReference type="EMBL" id="OXE49793.1"/>
    </source>
</evidence>
<dbReference type="NCBIfam" id="TIGR03142">
    <property type="entry name" value="cytochro_ccmI"/>
    <property type="match status" value="1"/>
</dbReference>
<dbReference type="InterPro" id="IPR017560">
    <property type="entry name" value="Cyt_c_biogenesis_CcmI"/>
</dbReference>
<keyword evidence="6" id="KW-0812">Transmembrane</keyword>
<dbReference type="InterPro" id="IPR051263">
    <property type="entry name" value="C-type_cytochrome_biogenesis"/>
</dbReference>
<evidence type="ECO:0000256" key="3">
    <source>
        <dbReference type="ARBA" id="ARBA00022748"/>
    </source>
</evidence>
<dbReference type="Proteomes" id="UP000214610">
    <property type="component" value="Unassembled WGS sequence"/>
</dbReference>
<reference evidence="10" key="1">
    <citation type="submission" date="2017-05" db="EMBL/GenBank/DDBJ databases">
        <title>Improved OligoMM genomes.</title>
        <authorList>
            <person name="Garzetti D."/>
        </authorList>
    </citation>
    <scope>NUCLEOTIDE SEQUENCE [LARGE SCALE GENOMIC DNA]</scope>
    <source>
        <strain evidence="10">YL45</strain>
    </source>
</reference>
<sequence length="465" mass="51107">MTTLFLWMGFLTILLLLILIVPLCTNRAKKQKESLPQINVDIYRDQFKELENELARGAISQQEYDEGREELERRVLEDTAVDNQVSYSNGKAGIYTAFALVLLVPFVAAAMWLMTQPLGDFRLDGGKYEGIVDYNTGQVVKNTGEMHDMDSAILKLKQHLDAEPGDINGWMMYGRTLLTLRKYPQAADAFEHALHLAPGNPVIMVDLADAIAMVQNQDLAGRPWELVNKALSVDPTNWKALMMGGTDYFNHGDYRMAVMYWERLLKHLSPNDNLVPAVKGSIQEARSLGQIVGPVQDTLPFGKPHGNNSSPVPMVSQMMQGGNSAMSQSIVPGDGHSPEDHKVEKAKPTHAISGIVELSPDLIEKVGDHTTLYVTARPASGSRAPIAQFQMKVLDFPAHFTVDNTMTPPMDMGAGTLDQHKEVIVTARLGKAGSIMPAAGDLEGTTGQPIPVNSKDVRIILNKVR</sequence>
<dbReference type="AlphaFoldDB" id="A0A227KR11"/>
<keyword evidence="3" id="KW-0201">Cytochrome c-type biogenesis</keyword>
<organism evidence="9 10">
    <name type="scientific">Turicimonas muris</name>
    <dbReference type="NCBI Taxonomy" id="1796652"/>
    <lineage>
        <taxon>Bacteria</taxon>
        <taxon>Pseudomonadati</taxon>
        <taxon>Pseudomonadota</taxon>
        <taxon>Betaproteobacteria</taxon>
        <taxon>Burkholderiales</taxon>
        <taxon>Sutterellaceae</taxon>
        <taxon>Turicimonas</taxon>
    </lineage>
</organism>
<protein>
    <submittedName>
        <fullName evidence="9">C-type cytochrome biogenesis protein CcmI</fullName>
    </submittedName>
</protein>
<dbReference type="Pfam" id="PF23892">
    <property type="entry name" value="Ig_CycH"/>
    <property type="match status" value="1"/>
</dbReference>
<dbReference type="RefSeq" id="WP_066593336.1">
    <property type="nucleotide sequence ID" value="NZ_CAJTBZ010000004.1"/>
</dbReference>
<evidence type="ECO:0000256" key="5">
    <source>
        <dbReference type="PROSITE-ProRule" id="PRU00339"/>
    </source>
</evidence>
<accession>A0A227KR11</accession>
<dbReference type="PANTHER" id="PTHR47870:SF1">
    <property type="entry name" value="CYTOCHROME C-TYPE BIOGENESIS PROTEIN CCMH"/>
    <property type="match status" value="1"/>
</dbReference>
<dbReference type="InterPro" id="IPR011990">
    <property type="entry name" value="TPR-like_helical_dom_sf"/>
</dbReference>
<dbReference type="PANTHER" id="PTHR47870">
    <property type="entry name" value="CYTOCHROME C-TYPE BIOGENESIS PROTEIN CCMH"/>
    <property type="match status" value="1"/>
</dbReference>
<keyword evidence="6" id="KW-1133">Transmembrane helix</keyword>
<evidence type="ECO:0000256" key="6">
    <source>
        <dbReference type="SAM" id="Phobius"/>
    </source>
</evidence>
<feature type="transmembrane region" description="Helical" evidence="6">
    <location>
        <begin position="92"/>
        <end position="114"/>
    </location>
</feature>
<dbReference type="GO" id="GO:0017004">
    <property type="term" value="P:cytochrome complex assembly"/>
    <property type="evidence" value="ECO:0007669"/>
    <property type="project" value="UniProtKB-KW"/>
</dbReference>
<keyword evidence="10" id="KW-1185">Reference proteome</keyword>
<dbReference type="GO" id="GO:0005886">
    <property type="term" value="C:plasma membrane"/>
    <property type="evidence" value="ECO:0007669"/>
    <property type="project" value="TreeGrafter"/>
</dbReference>
<keyword evidence="2" id="KW-0677">Repeat</keyword>
<keyword evidence="4 5" id="KW-0802">TPR repeat</keyword>
<dbReference type="InterPro" id="IPR019734">
    <property type="entry name" value="TPR_rpt"/>
</dbReference>
<dbReference type="Pfam" id="PF23914">
    <property type="entry name" value="TPR_CcmH_CycH"/>
    <property type="match status" value="1"/>
</dbReference>
<dbReference type="PROSITE" id="PS50005">
    <property type="entry name" value="TPR"/>
    <property type="match status" value="1"/>
</dbReference>
<evidence type="ECO:0000259" key="7">
    <source>
        <dbReference type="Pfam" id="PF23892"/>
    </source>
</evidence>
<evidence type="ECO:0000256" key="1">
    <source>
        <dbReference type="ARBA" id="ARBA00004196"/>
    </source>
</evidence>
<proteinExistence type="predicted"/>
<feature type="domain" description="Cytochrome c-type biogenesis protein H TPR" evidence="8">
    <location>
        <begin position="145"/>
        <end position="273"/>
    </location>
</feature>
<dbReference type="InterPro" id="IPR056412">
    <property type="entry name" value="Ig_CycH"/>
</dbReference>
<feature type="transmembrane region" description="Helical" evidence="6">
    <location>
        <begin position="6"/>
        <end position="25"/>
    </location>
</feature>